<organism evidence="3 4">
    <name type="scientific">Phialemonium atrogriseum</name>
    <dbReference type="NCBI Taxonomy" id="1093897"/>
    <lineage>
        <taxon>Eukaryota</taxon>
        <taxon>Fungi</taxon>
        <taxon>Dikarya</taxon>
        <taxon>Ascomycota</taxon>
        <taxon>Pezizomycotina</taxon>
        <taxon>Sordariomycetes</taxon>
        <taxon>Sordariomycetidae</taxon>
        <taxon>Cephalothecales</taxon>
        <taxon>Cephalothecaceae</taxon>
        <taxon>Phialemonium</taxon>
    </lineage>
</organism>
<dbReference type="SUPFAM" id="SSF81383">
    <property type="entry name" value="F-box domain"/>
    <property type="match status" value="1"/>
</dbReference>
<evidence type="ECO:0000313" key="4">
    <source>
        <dbReference type="Proteomes" id="UP001244011"/>
    </source>
</evidence>
<comment type="caution">
    <text evidence="3">The sequence shown here is derived from an EMBL/GenBank/DDBJ whole genome shotgun (WGS) entry which is preliminary data.</text>
</comment>
<keyword evidence="4" id="KW-1185">Reference proteome</keyword>
<protein>
    <submittedName>
        <fullName evidence="3">F-box domain-containing protein</fullName>
    </submittedName>
</protein>
<reference evidence="3" key="1">
    <citation type="submission" date="2023-06" db="EMBL/GenBank/DDBJ databases">
        <title>Genome-scale phylogeny and comparative genomics of the fungal order Sordariales.</title>
        <authorList>
            <consortium name="Lawrence Berkeley National Laboratory"/>
            <person name="Hensen N."/>
            <person name="Bonometti L."/>
            <person name="Westerberg I."/>
            <person name="Brannstrom I.O."/>
            <person name="Guillou S."/>
            <person name="Cros-Aarteil S."/>
            <person name="Calhoun S."/>
            <person name="Haridas S."/>
            <person name="Kuo A."/>
            <person name="Mondo S."/>
            <person name="Pangilinan J."/>
            <person name="Riley R."/>
            <person name="Labutti K."/>
            <person name="Andreopoulos B."/>
            <person name="Lipzen A."/>
            <person name="Chen C."/>
            <person name="Yanf M."/>
            <person name="Daum C."/>
            <person name="Ng V."/>
            <person name="Clum A."/>
            <person name="Steindorff A."/>
            <person name="Ohm R."/>
            <person name="Martin F."/>
            <person name="Silar P."/>
            <person name="Natvig D."/>
            <person name="Lalanne C."/>
            <person name="Gautier V."/>
            <person name="Ament-Velasquez S.L."/>
            <person name="Kruys A."/>
            <person name="Hutchinson M.I."/>
            <person name="Powell A.J."/>
            <person name="Barry K."/>
            <person name="Miller A.N."/>
            <person name="Grigoriev I.V."/>
            <person name="Debuchy R."/>
            <person name="Gladieux P."/>
            <person name="Thoren M.H."/>
            <person name="Johannesson H."/>
        </authorList>
    </citation>
    <scope>NUCLEOTIDE SEQUENCE</scope>
    <source>
        <strain evidence="3">8032-3</strain>
    </source>
</reference>
<feature type="region of interest" description="Disordered" evidence="1">
    <location>
        <begin position="1"/>
        <end position="24"/>
    </location>
</feature>
<dbReference type="EMBL" id="MU839006">
    <property type="protein sequence ID" value="KAK1768136.1"/>
    <property type="molecule type" value="Genomic_DNA"/>
</dbReference>
<dbReference type="InterPro" id="IPR036047">
    <property type="entry name" value="F-box-like_dom_sf"/>
</dbReference>
<feature type="domain" description="F-box" evidence="2">
    <location>
        <begin position="51"/>
        <end position="84"/>
    </location>
</feature>
<proteinExistence type="predicted"/>
<accession>A0AAJ0C1E6</accession>
<feature type="region of interest" description="Disordered" evidence="1">
    <location>
        <begin position="150"/>
        <end position="190"/>
    </location>
</feature>
<gene>
    <name evidence="3" type="ORF">QBC33DRAFT_45539</name>
</gene>
<sequence length="333" mass="36860">MSVNDVSLPNPPYDLPTQNEMASPTGIDSLPNEACIYPRKPSSNPPNQPPPFQLLLSILSTLPTRALPRLAAVSRRFYSAAARLLRDRLSRAAHLPGHRLILECYHPSVAISTPWLYCDHIGTDEPPVSGSAHPEPDLPALARLYSHFRPVDQDDGLPPRRRRRRRPLGSDGSEHQQQQQQPPSHDVHLDESEPFTQLCTVTNVVRVGPSRAGTPAAAAGQPFLGHVNVSDGVIRVWRDWLATAASAAADSEPEEEVLWADAAQDVGLRFRVREIEPTAAERPVLVAADEEAPVSYRLEHRELLVRTRRLLLVMEEEEERRPAMGNALVIIVG</sequence>
<dbReference type="Pfam" id="PF00646">
    <property type="entry name" value="F-box"/>
    <property type="match status" value="1"/>
</dbReference>
<dbReference type="GeneID" id="85307955"/>
<evidence type="ECO:0000259" key="2">
    <source>
        <dbReference type="Pfam" id="PF00646"/>
    </source>
</evidence>
<name>A0AAJ0C1E6_9PEZI</name>
<dbReference type="Proteomes" id="UP001244011">
    <property type="component" value="Unassembled WGS sequence"/>
</dbReference>
<dbReference type="InterPro" id="IPR001810">
    <property type="entry name" value="F-box_dom"/>
</dbReference>
<dbReference type="RefSeq" id="XP_060284349.1">
    <property type="nucleotide sequence ID" value="XM_060424768.1"/>
</dbReference>
<dbReference type="AlphaFoldDB" id="A0AAJ0C1E6"/>
<dbReference type="CDD" id="cd09917">
    <property type="entry name" value="F-box_SF"/>
    <property type="match status" value="1"/>
</dbReference>
<evidence type="ECO:0000313" key="3">
    <source>
        <dbReference type="EMBL" id="KAK1768136.1"/>
    </source>
</evidence>
<evidence type="ECO:0000256" key="1">
    <source>
        <dbReference type="SAM" id="MobiDB-lite"/>
    </source>
</evidence>